<evidence type="ECO:0000256" key="7">
    <source>
        <dbReference type="ARBA" id="ARBA00023170"/>
    </source>
</evidence>
<keyword evidence="6 9" id="KW-0472">Membrane</keyword>
<evidence type="ECO:0000256" key="1">
    <source>
        <dbReference type="ARBA" id="ARBA00004651"/>
    </source>
</evidence>
<dbReference type="AlphaFoldDB" id="A0A816LWP1"/>
<dbReference type="Pfam" id="PF00001">
    <property type="entry name" value="7tm_1"/>
    <property type="match status" value="1"/>
</dbReference>
<reference evidence="11" key="1">
    <citation type="submission" date="2021-02" db="EMBL/GenBank/DDBJ databases">
        <authorList>
            <person name="Nowell W R."/>
        </authorList>
    </citation>
    <scope>NUCLEOTIDE SEQUENCE</scope>
</reference>
<comment type="caution">
    <text evidence="11">The sequence shown here is derived from an EMBL/GenBank/DDBJ whole genome shotgun (WGS) entry which is preliminary data.</text>
</comment>
<evidence type="ECO:0000256" key="9">
    <source>
        <dbReference type="SAM" id="Phobius"/>
    </source>
</evidence>
<sequence length="337" mass="38892">MNSVNTVIATIGALVYTAGFIGNFFSLLLFTQKELRQVSTGLLFLLLSITNTIHLLSLLFEFIDSLFIFPVFPSDVFRCQFVLWLQNSTRTICSLLATTISIDRFLRSEYPIRSRIWCTPKNVLKLSIIYVIFSMLLYALFFNPFNIYDKYGFCSFNLNDTLNILVMYVMPPIRFVIICLIPVSIMIVCSCRMLFNIRKSRKRVAPQTVACEPSIAITVIPISKLATTNVIHRQRSVLTTDRTLLLMVSINVMAYTVTQLPFNIYAICYGYEQSKNDEKNATTRSYLLMWSAVYFAFGFYLYCSASLQFRKQFVTKIKNLVLHRRLSERTNSTTRNN</sequence>
<dbReference type="GO" id="GO:0008528">
    <property type="term" value="F:G protein-coupled peptide receptor activity"/>
    <property type="evidence" value="ECO:0007669"/>
    <property type="project" value="TreeGrafter"/>
</dbReference>
<evidence type="ECO:0000256" key="5">
    <source>
        <dbReference type="ARBA" id="ARBA00023040"/>
    </source>
</evidence>
<dbReference type="GO" id="GO:0005886">
    <property type="term" value="C:plasma membrane"/>
    <property type="evidence" value="ECO:0007669"/>
    <property type="project" value="UniProtKB-SubCell"/>
</dbReference>
<dbReference type="InterPro" id="IPR017452">
    <property type="entry name" value="GPCR_Rhodpsn_7TM"/>
</dbReference>
<name>A0A816LWP1_9BILA</name>
<feature type="transmembrane region" description="Helical" evidence="9">
    <location>
        <begin position="243"/>
        <end position="267"/>
    </location>
</feature>
<comment type="subcellular location">
    <subcellularLocation>
        <location evidence="1">Cell membrane</location>
        <topology evidence="1">Multi-pass membrane protein</topology>
    </subcellularLocation>
</comment>
<dbReference type="GO" id="GO:0007218">
    <property type="term" value="P:neuropeptide signaling pathway"/>
    <property type="evidence" value="ECO:0007669"/>
    <property type="project" value="TreeGrafter"/>
</dbReference>
<feature type="transmembrane region" description="Helical" evidence="9">
    <location>
        <begin position="287"/>
        <end position="309"/>
    </location>
</feature>
<evidence type="ECO:0000313" key="12">
    <source>
        <dbReference type="Proteomes" id="UP000663824"/>
    </source>
</evidence>
<evidence type="ECO:0000256" key="6">
    <source>
        <dbReference type="ARBA" id="ARBA00023136"/>
    </source>
</evidence>
<feature type="transmembrane region" description="Helical" evidence="9">
    <location>
        <begin position="123"/>
        <end position="141"/>
    </location>
</feature>
<keyword evidence="2" id="KW-1003">Cell membrane</keyword>
<keyword evidence="4 9" id="KW-1133">Transmembrane helix</keyword>
<organism evidence="11 12">
    <name type="scientific">Rotaria magnacalcarata</name>
    <dbReference type="NCBI Taxonomy" id="392030"/>
    <lineage>
        <taxon>Eukaryota</taxon>
        <taxon>Metazoa</taxon>
        <taxon>Spiralia</taxon>
        <taxon>Gnathifera</taxon>
        <taxon>Rotifera</taxon>
        <taxon>Eurotatoria</taxon>
        <taxon>Bdelloidea</taxon>
        <taxon>Philodinida</taxon>
        <taxon>Philodinidae</taxon>
        <taxon>Rotaria</taxon>
    </lineage>
</organism>
<feature type="transmembrane region" description="Helical" evidence="9">
    <location>
        <begin position="173"/>
        <end position="195"/>
    </location>
</feature>
<evidence type="ECO:0000256" key="4">
    <source>
        <dbReference type="ARBA" id="ARBA00022989"/>
    </source>
</evidence>
<dbReference type="Gene3D" id="1.20.1070.10">
    <property type="entry name" value="Rhodopsin 7-helix transmembrane proteins"/>
    <property type="match status" value="1"/>
</dbReference>
<gene>
    <name evidence="11" type="ORF">MBJ925_LOCUS5955</name>
</gene>
<keyword evidence="7" id="KW-0675">Receptor</keyword>
<accession>A0A816LWP1</accession>
<dbReference type="InterPro" id="IPR000276">
    <property type="entry name" value="GPCR_Rhodpsn"/>
</dbReference>
<evidence type="ECO:0000313" key="11">
    <source>
        <dbReference type="EMBL" id="CAF1952749.1"/>
    </source>
</evidence>
<dbReference type="EMBL" id="CAJNRE010001684">
    <property type="protein sequence ID" value="CAF1952749.1"/>
    <property type="molecule type" value="Genomic_DNA"/>
</dbReference>
<keyword evidence="8" id="KW-0807">Transducer</keyword>
<dbReference type="Proteomes" id="UP000663824">
    <property type="component" value="Unassembled WGS sequence"/>
</dbReference>
<evidence type="ECO:0000256" key="3">
    <source>
        <dbReference type="ARBA" id="ARBA00022692"/>
    </source>
</evidence>
<feature type="transmembrane region" description="Helical" evidence="9">
    <location>
        <begin position="6"/>
        <end position="30"/>
    </location>
</feature>
<evidence type="ECO:0000256" key="8">
    <source>
        <dbReference type="ARBA" id="ARBA00023224"/>
    </source>
</evidence>
<evidence type="ECO:0000259" key="10">
    <source>
        <dbReference type="PROSITE" id="PS50262"/>
    </source>
</evidence>
<dbReference type="PROSITE" id="PS50262">
    <property type="entry name" value="G_PROTEIN_RECEP_F1_2"/>
    <property type="match status" value="1"/>
</dbReference>
<feature type="transmembrane region" description="Helical" evidence="9">
    <location>
        <begin position="42"/>
        <end position="63"/>
    </location>
</feature>
<keyword evidence="3 9" id="KW-0812">Transmembrane</keyword>
<dbReference type="PANTHER" id="PTHR24230">
    <property type="entry name" value="G-PROTEIN COUPLED RECEPTOR"/>
    <property type="match status" value="1"/>
</dbReference>
<proteinExistence type="predicted"/>
<dbReference type="SUPFAM" id="SSF81321">
    <property type="entry name" value="Family A G protein-coupled receptor-like"/>
    <property type="match status" value="1"/>
</dbReference>
<feature type="transmembrane region" description="Helical" evidence="9">
    <location>
        <begin position="83"/>
        <end position="102"/>
    </location>
</feature>
<protein>
    <recommendedName>
        <fullName evidence="10">G-protein coupled receptors family 1 profile domain-containing protein</fullName>
    </recommendedName>
</protein>
<keyword evidence="5" id="KW-0297">G-protein coupled receptor</keyword>
<evidence type="ECO:0000256" key="2">
    <source>
        <dbReference type="ARBA" id="ARBA00022475"/>
    </source>
</evidence>
<feature type="domain" description="G-protein coupled receptors family 1 profile" evidence="10">
    <location>
        <begin position="22"/>
        <end position="302"/>
    </location>
</feature>